<dbReference type="GO" id="GO:0003677">
    <property type="term" value="F:DNA binding"/>
    <property type="evidence" value="ECO:0007669"/>
    <property type="project" value="UniProtKB-KW"/>
</dbReference>
<dbReference type="InterPro" id="IPR001387">
    <property type="entry name" value="Cro/C1-type_HTH"/>
</dbReference>
<protein>
    <submittedName>
        <fullName evidence="3">DNA-binding transcriptional regulator, XRE-family HTH domain</fullName>
    </submittedName>
</protein>
<feature type="domain" description="HTH cro/C1-type" evidence="2">
    <location>
        <begin position="12"/>
        <end position="66"/>
    </location>
</feature>
<dbReference type="PANTHER" id="PTHR46558:SF11">
    <property type="entry name" value="HTH-TYPE TRANSCRIPTIONAL REGULATOR XRE"/>
    <property type="match status" value="1"/>
</dbReference>
<dbReference type="CDD" id="cd00093">
    <property type="entry name" value="HTH_XRE"/>
    <property type="match status" value="1"/>
</dbReference>
<name>A0A1T4XPT0_9CLOT</name>
<dbReference type="InterPro" id="IPR010982">
    <property type="entry name" value="Lambda_DNA-bd_dom_sf"/>
</dbReference>
<dbReference type="Pfam" id="PF01381">
    <property type="entry name" value="HTH_3"/>
    <property type="match status" value="1"/>
</dbReference>
<dbReference type="PROSITE" id="PS50943">
    <property type="entry name" value="HTH_CROC1"/>
    <property type="match status" value="1"/>
</dbReference>
<dbReference type="EMBL" id="FUYH01000011">
    <property type="protein sequence ID" value="SKA91383.1"/>
    <property type="molecule type" value="Genomic_DNA"/>
</dbReference>
<evidence type="ECO:0000259" key="2">
    <source>
        <dbReference type="PROSITE" id="PS50943"/>
    </source>
</evidence>
<evidence type="ECO:0000313" key="3">
    <source>
        <dbReference type="EMBL" id="SKA91383.1"/>
    </source>
</evidence>
<gene>
    <name evidence="3" type="ORF">SAMN05443428_11156</name>
</gene>
<dbReference type="Proteomes" id="UP000190105">
    <property type="component" value="Unassembled WGS sequence"/>
</dbReference>
<proteinExistence type="predicted"/>
<dbReference type="SMART" id="SM00530">
    <property type="entry name" value="HTH_XRE"/>
    <property type="match status" value="1"/>
</dbReference>
<dbReference type="AlphaFoldDB" id="A0A1T4XPT0"/>
<sequence length="154" mass="18060">MGKIKENISSNITKHRKNMGLSQKDLADRLGTKPSTVSSWEQSVSTPNAEMLFEICRIFNITVDEIYGVNEDETEYKLMKAIQHLEDAGFYIEQDEKDIERNEYQICHPDFGTVTVMQQHDLINLVDKILQDSIEYQERYIIERIRTEFLPKNK</sequence>
<dbReference type="PANTHER" id="PTHR46558">
    <property type="entry name" value="TRACRIPTIONAL REGULATORY PROTEIN-RELATED-RELATED"/>
    <property type="match status" value="1"/>
</dbReference>
<dbReference type="STRING" id="1147123.SAMN05443428_11156"/>
<evidence type="ECO:0000256" key="1">
    <source>
        <dbReference type="ARBA" id="ARBA00023125"/>
    </source>
</evidence>
<accession>A0A1T4XPT0</accession>
<reference evidence="4" key="1">
    <citation type="submission" date="2017-02" db="EMBL/GenBank/DDBJ databases">
        <authorList>
            <person name="Varghese N."/>
            <person name="Submissions S."/>
        </authorList>
    </citation>
    <scope>NUCLEOTIDE SEQUENCE [LARGE SCALE GENOMIC DNA]</scope>
    <source>
        <strain evidence="4">USBA 833</strain>
    </source>
</reference>
<keyword evidence="1 3" id="KW-0238">DNA-binding</keyword>
<evidence type="ECO:0000313" key="4">
    <source>
        <dbReference type="Proteomes" id="UP000190105"/>
    </source>
</evidence>
<dbReference type="OrthoDB" id="2005133at2"/>
<dbReference type="Gene3D" id="1.10.260.40">
    <property type="entry name" value="lambda repressor-like DNA-binding domains"/>
    <property type="match status" value="1"/>
</dbReference>
<organism evidence="3 4">
    <name type="scientific">Caloramator quimbayensis</name>
    <dbReference type="NCBI Taxonomy" id="1147123"/>
    <lineage>
        <taxon>Bacteria</taxon>
        <taxon>Bacillati</taxon>
        <taxon>Bacillota</taxon>
        <taxon>Clostridia</taxon>
        <taxon>Eubacteriales</taxon>
        <taxon>Clostridiaceae</taxon>
        <taxon>Caloramator</taxon>
    </lineage>
</organism>
<dbReference type="SUPFAM" id="SSF47413">
    <property type="entry name" value="lambda repressor-like DNA-binding domains"/>
    <property type="match status" value="1"/>
</dbReference>
<keyword evidence="4" id="KW-1185">Reference proteome</keyword>